<dbReference type="PANTHER" id="PTHR45947:SF3">
    <property type="entry name" value="SULFOQUINOVOSYL TRANSFERASE SQD2"/>
    <property type="match status" value="1"/>
</dbReference>
<dbReference type="InterPro" id="IPR028098">
    <property type="entry name" value="Glyco_trans_4-like_N"/>
</dbReference>
<proteinExistence type="predicted"/>
<evidence type="ECO:0000313" key="3">
    <source>
        <dbReference type="EMBL" id="MBS2126118.1"/>
    </source>
</evidence>
<sequence length="400" mass="45749">MKIGIFTDAYDPLISGVVVSIKTLKKSLENLGHQVYIVTTNSPHVKKEVDPYVIRIKGIPLPFKIFKNYRWVLKYKHHLPKIKALNLDVIHIHTEFGLGLFGIYTKQKLKLPLVYTMHTLYVSFFEINNSFLIKMFRQTMLNYANKIVRRSLVNANAIIFPTQKVLDFTVKCFHMDANYHASISSVASIIPTGLNLTNFYKDNLEPNHVNALKDKLNLQDFFVCLYVGRLSSEKEINYLIDAFAALNRANSQTKFLIIGDGPEKKNLIKQAKKLGISDKVIFLGFIPYEQLGVYYQLGDVFINASLFETQGLTYIEALAASLPLIVRYDQVLSDIIKDGQNGFFYYQKNELINKLTQLSYNKAQCQSLSAKALESIKQYNQEVFGQKVLNVYQQVLNGDQ</sequence>
<comment type="caution">
    <text evidence="3">The sequence shown here is derived from an EMBL/GenBank/DDBJ whole genome shotgun (WGS) entry which is preliminary data.</text>
</comment>
<evidence type="ECO:0000313" key="4">
    <source>
        <dbReference type="Proteomes" id="UP000811481"/>
    </source>
</evidence>
<dbReference type="InterPro" id="IPR001296">
    <property type="entry name" value="Glyco_trans_1"/>
</dbReference>
<dbReference type="PANTHER" id="PTHR45947">
    <property type="entry name" value="SULFOQUINOVOSYL TRANSFERASE SQD2"/>
    <property type="match status" value="1"/>
</dbReference>
<keyword evidence="3" id="KW-0328">Glycosyltransferase</keyword>
<dbReference type="Gene3D" id="3.40.50.2000">
    <property type="entry name" value="Glycogen Phosphorylase B"/>
    <property type="match status" value="2"/>
</dbReference>
<dbReference type="GO" id="GO:0016757">
    <property type="term" value="F:glycosyltransferase activity"/>
    <property type="evidence" value="ECO:0007669"/>
    <property type="project" value="UniProtKB-KW"/>
</dbReference>
<organism evidence="3 4">
    <name type="scientific">'Fragaria x ananassa' phyllody phytoplasma</name>
    <dbReference type="NCBI Taxonomy" id="2358428"/>
    <lineage>
        <taxon>Bacteria</taxon>
        <taxon>Bacillati</taxon>
        <taxon>Mycoplasmatota</taxon>
        <taxon>Mollicutes</taxon>
        <taxon>Acholeplasmatales</taxon>
        <taxon>Acholeplasmataceae</taxon>
        <taxon>Candidatus Phytoplasma</taxon>
        <taxon>16SrXIII (Mexican periwinkle virescence group)</taxon>
    </lineage>
</organism>
<keyword evidence="4" id="KW-1185">Reference proteome</keyword>
<dbReference type="EMBL" id="JAGVRH010000001">
    <property type="protein sequence ID" value="MBS2126118.1"/>
    <property type="molecule type" value="Genomic_DNA"/>
</dbReference>
<gene>
    <name evidence="3" type="ORF">J8J04_00030</name>
</gene>
<name>A0ABS5K4J3_9MOLU</name>
<feature type="domain" description="Glycosyl transferase family 1" evidence="1">
    <location>
        <begin position="214"/>
        <end position="372"/>
    </location>
</feature>
<keyword evidence="3" id="KW-0808">Transferase</keyword>
<dbReference type="Pfam" id="PF13439">
    <property type="entry name" value="Glyco_transf_4"/>
    <property type="match status" value="1"/>
</dbReference>
<reference evidence="3" key="1">
    <citation type="submission" date="2021-04" db="EMBL/GenBank/DDBJ databases">
        <title>Draft genome sequence of StrPh-CL8, a phytoplasma strain causing strawberry phyllody in Chile.</title>
        <authorList>
            <person name="Cui W."/>
            <person name="Zamorano A."/>
            <person name="Fiore N."/>
        </authorList>
    </citation>
    <scope>NUCLEOTIDE SEQUENCE [LARGE SCALE GENOMIC DNA]</scope>
    <source>
        <strain evidence="3">StrPh-Cl</strain>
    </source>
</reference>
<protein>
    <submittedName>
        <fullName evidence="3">Glycosyltransferase</fullName>
        <ecNumber evidence="3">2.4.-.-</ecNumber>
    </submittedName>
</protein>
<accession>A0ABS5K4J3</accession>
<dbReference type="InterPro" id="IPR050194">
    <property type="entry name" value="Glycosyltransferase_grp1"/>
</dbReference>
<evidence type="ECO:0000259" key="2">
    <source>
        <dbReference type="Pfam" id="PF13439"/>
    </source>
</evidence>
<feature type="domain" description="Glycosyltransferase subfamily 4-like N-terminal" evidence="2">
    <location>
        <begin position="14"/>
        <end position="177"/>
    </location>
</feature>
<dbReference type="RefSeq" id="WP_212330594.1">
    <property type="nucleotide sequence ID" value="NZ_JAGVRH010000001.1"/>
</dbReference>
<dbReference type="Pfam" id="PF00534">
    <property type="entry name" value="Glycos_transf_1"/>
    <property type="match status" value="1"/>
</dbReference>
<dbReference type="Proteomes" id="UP000811481">
    <property type="component" value="Unassembled WGS sequence"/>
</dbReference>
<dbReference type="EC" id="2.4.-.-" evidence="3"/>
<evidence type="ECO:0000259" key="1">
    <source>
        <dbReference type="Pfam" id="PF00534"/>
    </source>
</evidence>
<dbReference type="SUPFAM" id="SSF53756">
    <property type="entry name" value="UDP-Glycosyltransferase/glycogen phosphorylase"/>
    <property type="match status" value="1"/>
</dbReference>